<feature type="repeat" description="Cell wall-binding" evidence="2">
    <location>
        <begin position="1108"/>
        <end position="1127"/>
    </location>
</feature>
<evidence type="ECO:0000256" key="2">
    <source>
        <dbReference type="PROSITE-ProRule" id="PRU00591"/>
    </source>
</evidence>
<proteinExistence type="predicted"/>
<dbReference type="Pfam" id="PF01473">
    <property type="entry name" value="Choline_bind_1"/>
    <property type="match status" value="5"/>
</dbReference>
<dbReference type="InterPro" id="IPR018337">
    <property type="entry name" value="Cell_wall/Cho-bd_repeat"/>
</dbReference>
<dbReference type="PROSITE" id="PS51170">
    <property type="entry name" value="CW"/>
    <property type="match status" value="3"/>
</dbReference>
<protein>
    <submittedName>
        <fullName evidence="3">N-acetylmuramoyl-L-alanine amidase family protein</fullName>
    </submittedName>
</protein>
<feature type="repeat" description="Cell wall-binding" evidence="2">
    <location>
        <begin position="1061"/>
        <end position="1080"/>
    </location>
</feature>
<dbReference type="RefSeq" id="WP_261428413.1">
    <property type="nucleotide sequence ID" value="NZ_CP072829.1"/>
</dbReference>
<dbReference type="Gene3D" id="2.10.270.10">
    <property type="entry name" value="Cholin Binding"/>
    <property type="match status" value="2"/>
</dbReference>
<dbReference type="KEGG" id="ebz:J7S26_05420"/>
<evidence type="ECO:0000313" key="3">
    <source>
        <dbReference type="EMBL" id="QTU83824.1"/>
    </source>
</evidence>
<evidence type="ECO:0000313" key="4">
    <source>
        <dbReference type="Proteomes" id="UP000671910"/>
    </source>
</evidence>
<dbReference type="AlphaFoldDB" id="A0A9E6MQ23"/>
<evidence type="ECO:0000256" key="1">
    <source>
        <dbReference type="ARBA" id="ARBA00022737"/>
    </source>
</evidence>
<sequence length="1194" mass="125285">MAAINKLLKSEGGSVDNVLPFTVSKAAVTVTLPEGTVGVSTPDALSTAAAREAESLGAAKPESITYSNFNNSDVSLTGTDTAGTATYITKGRAKVTIVVSDDQAKNYKYEVRGAELTGGTSNGRETTFTTDVAINDAGTYAVAIADSTDIAGVDNDKALEAKYTGTSLHDTIKGAIEVKADGVVVADDFVYLDANGQAMVDGQGNQEYPTMPGKYQVQVKVGDQVVQTLPLTVYVDLATMVDRDDFPASGAVMGVAIDGRPVDEVKLTFKDNITFADVKSQIESGAVVTLTKGGTTVPVDFAETFEVIDGTLATTAGSNGTAYIKPLSSNGVYRGQLPVKYTYGTVLPEATLKKASEPYNGPAGGSSNGYKVQDLVSVAKPVGGTELVAGTNYTVTATRTVDGKPVVKKDAERITEVGTYTVVVEGKDDTYVGKSQEMTFTITPLTLKFGANGNATVTYDGLATPASGGFSATYTGGQITPEPTVTVDFADGRVTLKAQNPYNKQAPYDYTVAYGDNTTVAEGGTIDLAFSGNYAYDGTYSQAFAITPASLADVHAKATAASQLKSEFDNTVEGLQVKLPDGTVLEEGVDYTVSAPAKASSQTGVPTGCTKYVFTVTGKGNYSDSATGVINGSFYVTDKSIEGMYDVVVEEGSLYNPNGKAEPDVTVYTKGTKDDVTKTAPIDISYENNVNATTEDAPAYAVITGTGQYAGSVEVPFQIAPLELSDASNVKGSVKLDGAEDLVYNGKEQVPQVLVKGSYITPVNEDYNGYPIPLSQAIDQLSVESEGGVNAGTSYMVIAPKTGNFKGSVKVPYEIAKADVANATIEPAAVVPGADLADAVKVTFEGMELVPGTDYTVAAEGELPGTVAATISGAGTNFTGEVKKDVEVLYDVAEVTFEVAETTYNGKAQAPVVTAAYYMDGGKKVPVDASAYDVKAGSYTGAGTYPIAIAGDEGAGWTGEKTVDFTIKPATVTAKPQVSYDAAGLPVVTVPGLSSSDFDYKADAATKTITVTYKGNYKGTATVAYVPAAKPVAPAQPAAGKTGWVGSGNDWAYYKDGKQVKDGWEWIDNAWYHFEANGKMTNTQWFQDADGEWYLLNQSHKGSYGAMLTGWQKVDGGWYYMGASGDMQSGWLKDGGEWYLLNTAHDGTFGKMLTGWQQDADGKWYYMDASGAMASNAWVGRYWVNGSGVWTATR</sequence>
<accession>A0A9E6MQ23</accession>
<dbReference type="Proteomes" id="UP000671910">
    <property type="component" value="Chromosome"/>
</dbReference>
<dbReference type="EMBL" id="CP072829">
    <property type="protein sequence ID" value="QTU83824.1"/>
    <property type="molecule type" value="Genomic_DNA"/>
</dbReference>
<feature type="repeat" description="Cell wall-binding" evidence="2">
    <location>
        <begin position="1153"/>
        <end position="1173"/>
    </location>
</feature>
<gene>
    <name evidence="3" type="ORF">J7S26_05420</name>
</gene>
<organism evidence="3 4">
    <name type="scientific">Xiamenia xianingshaonis</name>
    <dbReference type="NCBI Taxonomy" id="2682776"/>
    <lineage>
        <taxon>Bacteria</taxon>
        <taxon>Bacillati</taxon>
        <taxon>Actinomycetota</taxon>
        <taxon>Coriobacteriia</taxon>
        <taxon>Eggerthellales</taxon>
        <taxon>Eggerthellaceae</taxon>
        <taxon>Xiamenia</taxon>
    </lineage>
</organism>
<keyword evidence="1" id="KW-0677">Repeat</keyword>
<name>A0A9E6MQ23_9ACTN</name>
<dbReference type="SUPFAM" id="SSF69360">
    <property type="entry name" value="Cell wall binding repeat"/>
    <property type="match status" value="1"/>
</dbReference>
<reference evidence="3" key="1">
    <citation type="submission" date="2021-04" db="EMBL/GenBank/DDBJ databases">
        <title>Novel species in family Eggerthellaceae.</title>
        <authorList>
            <person name="Zhang G."/>
        </authorList>
    </citation>
    <scope>NUCLEOTIDE SEQUENCE</scope>
    <source>
        <strain evidence="3">Zg-886</strain>
    </source>
</reference>